<feature type="region of interest" description="Disordered" evidence="1">
    <location>
        <begin position="9"/>
        <end position="30"/>
    </location>
</feature>
<keyword evidence="3" id="KW-1185">Reference proteome</keyword>
<evidence type="ECO:0000313" key="3">
    <source>
        <dbReference type="Proteomes" id="UP001168363"/>
    </source>
</evidence>
<dbReference type="RefSeq" id="WP_302710432.1">
    <property type="nucleotide sequence ID" value="NZ_JAULSC010000211.1"/>
</dbReference>
<protein>
    <submittedName>
        <fullName evidence="2">Uncharacterized protein</fullName>
    </submittedName>
</protein>
<evidence type="ECO:0000313" key="2">
    <source>
        <dbReference type="EMBL" id="MDO3398208.1"/>
    </source>
</evidence>
<dbReference type="Proteomes" id="UP001168363">
    <property type="component" value="Unassembled WGS sequence"/>
</dbReference>
<accession>A0ABT8TYY0</accession>
<feature type="non-terminal residue" evidence="2">
    <location>
        <position position="1"/>
    </location>
</feature>
<sequence length="90" mass="9811">IARTVALFTSSGHTSSALQPGFGHDSGEAAHQVAPSVDQDRLFAKTRQVSTGREFGSQDGLDPFLGFTILLWVTLGSDFSLDLTFQRHFR</sequence>
<name>A0ABT8TYY0_9ACTN</name>
<gene>
    <name evidence="2" type="ORF">QWJ41_21035</name>
</gene>
<evidence type="ECO:0000256" key="1">
    <source>
        <dbReference type="SAM" id="MobiDB-lite"/>
    </source>
</evidence>
<feature type="compositionally biased region" description="Polar residues" evidence="1">
    <location>
        <begin position="9"/>
        <end position="18"/>
    </location>
</feature>
<reference evidence="2" key="1">
    <citation type="submission" date="2023-06" db="EMBL/GenBank/DDBJ databases">
        <title>Genome sequence of Nocardioides sp. SOB44.</title>
        <authorList>
            <person name="Zhang G."/>
        </authorList>
    </citation>
    <scope>NUCLEOTIDE SEQUENCE</scope>
    <source>
        <strain evidence="2">SOB44</strain>
    </source>
</reference>
<dbReference type="EMBL" id="JAULSC010000211">
    <property type="protein sequence ID" value="MDO3398208.1"/>
    <property type="molecule type" value="Genomic_DNA"/>
</dbReference>
<proteinExistence type="predicted"/>
<organism evidence="2 3">
    <name type="scientific">Nocardioides cremeus</name>
    <dbReference type="NCBI Taxonomy" id="3058044"/>
    <lineage>
        <taxon>Bacteria</taxon>
        <taxon>Bacillati</taxon>
        <taxon>Actinomycetota</taxon>
        <taxon>Actinomycetes</taxon>
        <taxon>Propionibacteriales</taxon>
        <taxon>Nocardioidaceae</taxon>
        <taxon>Nocardioides</taxon>
    </lineage>
</organism>
<comment type="caution">
    <text evidence="2">The sequence shown here is derived from an EMBL/GenBank/DDBJ whole genome shotgun (WGS) entry which is preliminary data.</text>
</comment>